<keyword evidence="3" id="KW-0804">Transcription</keyword>
<name>A0A1Y6B6C4_9PROT</name>
<gene>
    <name evidence="5" type="ORF">SAMN05428998_101297</name>
</gene>
<dbReference type="PANTHER" id="PTHR43537:SF5">
    <property type="entry name" value="UXU OPERON TRANSCRIPTIONAL REGULATOR"/>
    <property type="match status" value="1"/>
</dbReference>
<keyword evidence="2" id="KW-0238">DNA-binding</keyword>
<evidence type="ECO:0000256" key="1">
    <source>
        <dbReference type="ARBA" id="ARBA00023015"/>
    </source>
</evidence>
<dbReference type="CDD" id="cd07377">
    <property type="entry name" value="WHTH_GntR"/>
    <property type="match status" value="1"/>
</dbReference>
<dbReference type="SUPFAM" id="SSF46785">
    <property type="entry name" value="Winged helix' DNA-binding domain"/>
    <property type="match status" value="1"/>
</dbReference>
<protein>
    <submittedName>
        <fullName evidence="5">Transcriptional regulator, GntR family</fullName>
    </submittedName>
</protein>
<dbReference type="Gene3D" id="1.10.10.10">
    <property type="entry name" value="Winged helix-like DNA-binding domain superfamily/Winged helix DNA-binding domain"/>
    <property type="match status" value="1"/>
</dbReference>
<dbReference type="GO" id="GO:0003700">
    <property type="term" value="F:DNA-binding transcription factor activity"/>
    <property type="evidence" value="ECO:0007669"/>
    <property type="project" value="InterPro"/>
</dbReference>
<feature type="domain" description="HTH gntR-type" evidence="4">
    <location>
        <begin position="21"/>
        <end position="89"/>
    </location>
</feature>
<evidence type="ECO:0000313" key="6">
    <source>
        <dbReference type="Proteomes" id="UP000192917"/>
    </source>
</evidence>
<reference evidence="5 6" key="1">
    <citation type="submission" date="2017-04" db="EMBL/GenBank/DDBJ databases">
        <authorList>
            <person name="Afonso C.L."/>
            <person name="Miller P.J."/>
            <person name="Scott M.A."/>
            <person name="Spackman E."/>
            <person name="Goraichik I."/>
            <person name="Dimitrov K.M."/>
            <person name="Suarez D.L."/>
            <person name="Swayne D.E."/>
        </authorList>
    </citation>
    <scope>NUCLEOTIDE SEQUENCE [LARGE SCALE GENOMIC DNA]</scope>
    <source>
        <strain evidence="5 6">USBA 355</strain>
    </source>
</reference>
<evidence type="ECO:0000313" key="5">
    <source>
        <dbReference type="EMBL" id="SME90333.1"/>
    </source>
</evidence>
<evidence type="ECO:0000259" key="4">
    <source>
        <dbReference type="PROSITE" id="PS50949"/>
    </source>
</evidence>
<dbReference type="Proteomes" id="UP000192917">
    <property type="component" value="Unassembled WGS sequence"/>
</dbReference>
<dbReference type="Pfam" id="PF00392">
    <property type="entry name" value="GntR"/>
    <property type="match status" value="1"/>
</dbReference>
<organism evidence="5 6">
    <name type="scientific">Tistlia consotensis USBA 355</name>
    <dbReference type="NCBI Taxonomy" id="560819"/>
    <lineage>
        <taxon>Bacteria</taxon>
        <taxon>Pseudomonadati</taxon>
        <taxon>Pseudomonadota</taxon>
        <taxon>Alphaproteobacteria</taxon>
        <taxon>Rhodospirillales</taxon>
        <taxon>Rhodovibrionaceae</taxon>
        <taxon>Tistlia</taxon>
    </lineage>
</organism>
<evidence type="ECO:0000256" key="2">
    <source>
        <dbReference type="ARBA" id="ARBA00023125"/>
    </source>
</evidence>
<dbReference type="InterPro" id="IPR036390">
    <property type="entry name" value="WH_DNA-bd_sf"/>
</dbReference>
<dbReference type="Gene3D" id="1.20.120.530">
    <property type="entry name" value="GntR ligand-binding domain-like"/>
    <property type="match status" value="1"/>
</dbReference>
<dbReference type="PRINTS" id="PR00035">
    <property type="entry name" value="HTHGNTR"/>
</dbReference>
<accession>A0A1Y6B6C4</accession>
<dbReference type="SUPFAM" id="SSF48008">
    <property type="entry name" value="GntR ligand-binding domain-like"/>
    <property type="match status" value="1"/>
</dbReference>
<dbReference type="STRING" id="560819.SAMN05428998_101297"/>
<dbReference type="PROSITE" id="PS50949">
    <property type="entry name" value="HTH_GNTR"/>
    <property type="match status" value="1"/>
</dbReference>
<dbReference type="Pfam" id="PF07729">
    <property type="entry name" value="FCD"/>
    <property type="match status" value="1"/>
</dbReference>
<proteinExistence type="predicted"/>
<sequence length="252" mass="27492">MQQVFSVLEQVLELRGGVERRSVRELVADKVATLIASGILQVGDVLPSERELAAAFRVSRETVRGGMQILAAHGIIEISHGARTRVISAAVGPVATGLREPKLINSYDLGSIHAARLLVERRVVADAALAIDAPTLELLEESLAQQRQAKDDPVRFLICDREFHLAIYRSCGNPVLGDFVGDLYAYMMEHRRKAVSRPGAILKSYGDHQKILAALQAHDPEAVVAAFDLHLDRIYTTTLSILDEEADLSPAG</sequence>
<dbReference type="PANTHER" id="PTHR43537">
    <property type="entry name" value="TRANSCRIPTIONAL REGULATOR, GNTR FAMILY"/>
    <property type="match status" value="1"/>
</dbReference>
<keyword evidence="1" id="KW-0805">Transcription regulation</keyword>
<dbReference type="RefSeq" id="WP_085120650.1">
    <property type="nucleotide sequence ID" value="NZ_FWZX01000001.1"/>
</dbReference>
<dbReference type="SMART" id="SM00345">
    <property type="entry name" value="HTH_GNTR"/>
    <property type="match status" value="1"/>
</dbReference>
<evidence type="ECO:0000256" key="3">
    <source>
        <dbReference type="ARBA" id="ARBA00023163"/>
    </source>
</evidence>
<dbReference type="InterPro" id="IPR000524">
    <property type="entry name" value="Tscrpt_reg_HTH_GntR"/>
</dbReference>
<dbReference type="InterPro" id="IPR008920">
    <property type="entry name" value="TF_FadR/GntR_C"/>
</dbReference>
<dbReference type="GO" id="GO:0003677">
    <property type="term" value="F:DNA binding"/>
    <property type="evidence" value="ECO:0007669"/>
    <property type="project" value="UniProtKB-KW"/>
</dbReference>
<dbReference type="InterPro" id="IPR011711">
    <property type="entry name" value="GntR_C"/>
</dbReference>
<dbReference type="InterPro" id="IPR036388">
    <property type="entry name" value="WH-like_DNA-bd_sf"/>
</dbReference>
<dbReference type="EMBL" id="FWZX01000001">
    <property type="protein sequence ID" value="SME90333.1"/>
    <property type="molecule type" value="Genomic_DNA"/>
</dbReference>
<dbReference type="SMART" id="SM00895">
    <property type="entry name" value="FCD"/>
    <property type="match status" value="1"/>
</dbReference>
<keyword evidence="6" id="KW-1185">Reference proteome</keyword>
<dbReference type="AlphaFoldDB" id="A0A1Y6B6C4"/>